<feature type="region of interest" description="Disordered" evidence="16">
    <location>
        <begin position="1"/>
        <end position="29"/>
    </location>
</feature>
<dbReference type="Gene3D" id="1.20.5.730">
    <property type="entry name" value="Single helix bin"/>
    <property type="match status" value="1"/>
</dbReference>
<keyword evidence="9" id="KW-0967">Endosome</keyword>
<evidence type="ECO:0000256" key="10">
    <source>
        <dbReference type="ARBA" id="ARBA00022771"/>
    </source>
</evidence>
<dbReference type="InterPro" id="IPR000306">
    <property type="entry name" value="Znf_FYVE"/>
</dbReference>
<feature type="coiled-coil region" evidence="15">
    <location>
        <begin position="108"/>
        <end position="135"/>
    </location>
</feature>
<feature type="coiled-coil region" evidence="15">
    <location>
        <begin position="418"/>
        <end position="497"/>
    </location>
</feature>
<evidence type="ECO:0000256" key="11">
    <source>
        <dbReference type="ARBA" id="ARBA00022833"/>
    </source>
</evidence>
<dbReference type="Gene3D" id="3.30.40.10">
    <property type="entry name" value="Zinc/RING finger domain, C3HC4 (zinc finger)"/>
    <property type="match status" value="1"/>
</dbReference>
<dbReference type="InterPro" id="IPR018514">
    <property type="entry name" value="Rabaptin_CC"/>
</dbReference>
<evidence type="ECO:0000256" key="1">
    <source>
        <dbReference type="ARBA" id="ARBA00004412"/>
    </source>
</evidence>
<proteinExistence type="inferred from homology"/>
<dbReference type="GO" id="GO:0008083">
    <property type="term" value="F:growth factor activity"/>
    <property type="evidence" value="ECO:0007669"/>
    <property type="project" value="InterPro"/>
</dbReference>
<reference evidence="18 19" key="1">
    <citation type="submission" date="2023-11" db="EMBL/GenBank/DDBJ databases">
        <authorList>
            <person name="Okamura Y."/>
        </authorList>
    </citation>
    <scope>NUCLEOTIDE SEQUENCE [LARGE SCALE GENOMIC DNA]</scope>
</reference>
<evidence type="ECO:0000256" key="15">
    <source>
        <dbReference type="SAM" id="Coils"/>
    </source>
</evidence>
<dbReference type="GO" id="GO:0008270">
    <property type="term" value="F:zinc ion binding"/>
    <property type="evidence" value="ECO:0007669"/>
    <property type="project" value="UniProtKB-KW"/>
</dbReference>
<dbReference type="SMART" id="SM00064">
    <property type="entry name" value="FYVE"/>
    <property type="match status" value="1"/>
</dbReference>
<evidence type="ECO:0000256" key="5">
    <source>
        <dbReference type="ARBA" id="ARBA00022490"/>
    </source>
</evidence>
<evidence type="ECO:0000256" key="4">
    <source>
        <dbReference type="ARBA" id="ARBA00022448"/>
    </source>
</evidence>
<dbReference type="GO" id="GO:0006897">
    <property type="term" value="P:endocytosis"/>
    <property type="evidence" value="ECO:0007669"/>
    <property type="project" value="UniProtKB-KW"/>
</dbReference>
<comment type="caution">
    <text evidence="18">The sequence shown here is derived from an EMBL/GenBank/DDBJ whole genome shotgun (WGS) entry which is preliminary data.</text>
</comment>
<keyword evidence="5" id="KW-0963">Cytoplasm</keyword>
<evidence type="ECO:0000256" key="6">
    <source>
        <dbReference type="ARBA" id="ARBA00022553"/>
    </source>
</evidence>
<dbReference type="InterPro" id="IPR017455">
    <property type="entry name" value="Znf_FYVE-rel"/>
</dbReference>
<evidence type="ECO:0000313" key="19">
    <source>
        <dbReference type="Proteomes" id="UP001497472"/>
    </source>
</evidence>
<keyword evidence="7" id="KW-0254">Endocytosis</keyword>
<keyword evidence="4" id="KW-0813">Transport</keyword>
<evidence type="ECO:0000313" key="18">
    <source>
        <dbReference type="EMBL" id="CAK1551382.1"/>
    </source>
</evidence>
<dbReference type="FunFam" id="1.20.5.730:FF:000005">
    <property type="entry name" value="RABaptiN (Rab effector)"/>
    <property type="match status" value="1"/>
</dbReference>
<dbReference type="Pfam" id="PF03528">
    <property type="entry name" value="Rabaptin"/>
    <property type="match status" value="1"/>
</dbReference>
<organism evidence="18 19">
    <name type="scientific">Leptosia nina</name>
    <dbReference type="NCBI Taxonomy" id="320188"/>
    <lineage>
        <taxon>Eukaryota</taxon>
        <taxon>Metazoa</taxon>
        <taxon>Ecdysozoa</taxon>
        <taxon>Arthropoda</taxon>
        <taxon>Hexapoda</taxon>
        <taxon>Insecta</taxon>
        <taxon>Pterygota</taxon>
        <taxon>Neoptera</taxon>
        <taxon>Endopterygota</taxon>
        <taxon>Lepidoptera</taxon>
        <taxon>Glossata</taxon>
        <taxon>Ditrysia</taxon>
        <taxon>Papilionoidea</taxon>
        <taxon>Pieridae</taxon>
        <taxon>Pierinae</taxon>
        <taxon>Leptosia</taxon>
    </lineage>
</organism>
<evidence type="ECO:0000256" key="12">
    <source>
        <dbReference type="ARBA" id="ARBA00022927"/>
    </source>
</evidence>
<evidence type="ECO:0000256" key="14">
    <source>
        <dbReference type="PROSITE-ProRule" id="PRU00091"/>
    </source>
</evidence>
<dbReference type="InterPro" id="IPR011011">
    <property type="entry name" value="Znf_FYVE_PHD"/>
</dbReference>
<dbReference type="InterPro" id="IPR015390">
    <property type="entry name" value="Rabaptin_Rab5-bd_dom"/>
</dbReference>
<evidence type="ECO:0000256" key="8">
    <source>
        <dbReference type="ARBA" id="ARBA00022723"/>
    </source>
</evidence>
<keyword evidence="12" id="KW-0653">Protein transport</keyword>
<name>A0AAV1JPR0_9NEOP</name>
<dbReference type="InterPro" id="IPR013083">
    <property type="entry name" value="Znf_RING/FYVE/PHD"/>
</dbReference>
<accession>A0AAV1JPR0</accession>
<feature type="domain" description="FYVE-type" evidence="17">
    <location>
        <begin position="527"/>
        <end position="585"/>
    </location>
</feature>
<evidence type="ECO:0000256" key="3">
    <source>
        <dbReference type="ARBA" id="ARBA00006603"/>
    </source>
</evidence>
<keyword evidence="11" id="KW-0862">Zinc</keyword>
<keyword evidence="13 15" id="KW-0175">Coiled coil</keyword>
<comment type="subcellular location">
    <subcellularLocation>
        <location evidence="2">Cytoplasm</location>
    </subcellularLocation>
    <subcellularLocation>
        <location evidence="1">Early endosome</location>
    </subcellularLocation>
</comment>
<keyword evidence="19" id="KW-1185">Reference proteome</keyword>
<evidence type="ECO:0000256" key="7">
    <source>
        <dbReference type="ARBA" id="ARBA00022583"/>
    </source>
</evidence>
<dbReference type="SUPFAM" id="SSF57903">
    <property type="entry name" value="FYVE/PHD zinc finger"/>
    <property type="match status" value="1"/>
</dbReference>
<feature type="compositionally biased region" description="Basic and acidic residues" evidence="16">
    <location>
        <begin position="1"/>
        <end position="13"/>
    </location>
</feature>
<sequence length="601" mass="67703">MGDRPNMTEESIIKVEGGVGSSREHGKRDLEEEFNMQRAKMKELFLQKEDDLRKLRLEKEQLDSEVLGLRAELQQLQTLSENQVSEIQSLQMLVSETIEASSSGTEEIRRLQTKNLELEQQLQQLRTQQQEVSLAPATFVRSLARKLGADTDLDQPVKKNAEDGELARAIIQPMEMEITALKNKLRETDAKLQEALRNTANATTTSCSVDVRTEVDDQLAVGGAGRGGKARAAACDMCANYERQLVAEQARADSAREKAIRAESALKLATEELEGVRSIHDETIRNWQAERADSCSRISELSEAVKQAQELVRQRCAAAEEASQRALEQVTTLTVDRETLQKKLDSLERDNAMLIGQYTKKAVEMQNEVINLPDNATELQEQCLQLREQLIFSQLGREEADASEQELRNQLLSHAALLHQQEATLTKTNAELRDCRDQLDKLQTEREQLVDFAHKLRQSTDVIEELLEDKKRLQSEVAETRSRVSVLQQELDNSEKVQQDFVRLSQSLQVQLQRIREADTEVRWQFDEDVCECPSCHASLPNSKKKVHCMHCGRIFCGNCVSHTVPSGPRGAPARVCSVCSTLLQPHTAPYFSTAPPHSPD</sequence>
<evidence type="ECO:0000256" key="13">
    <source>
        <dbReference type="ARBA" id="ARBA00023054"/>
    </source>
</evidence>
<evidence type="ECO:0000259" key="17">
    <source>
        <dbReference type="PROSITE" id="PS50178"/>
    </source>
</evidence>
<dbReference type="AlphaFoldDB" id="A0AAV1JPR0"/>
<dbReference type="GO" id="GO:0005096">
    <property type="term" value="F:GTPase activator activity"/>
    <property type="evidence" value="ECO:0007669"/>
    <property type="project" value="InterPro"/>
</dbReference>
<keyword evidence="8" id="KW-0479">Metal-binding</keyword>
<dbReference type="EMBL" id="CAVLEF010000122">
    <property type="protein sequence ID" value="CAK1551382.1"/>
    <property type="molecule type" value="Genomic_DNA"/>
</dbReference>
<comment type="similarity">
    <text evidence="3">Belongs to the rabaptin family.</text>
</comment>
<evidence type="ECO:0000256" key="2">
    <source>
        <dbReference type="ARBA" id="ARBA00004496"/>
    </source>
</evidence>
<evidence type="ECO:0000256" key="9">
    <source>
        <dbReference type="ARBA" id="ARBA00022753"/>
    </source>
</evidence>
<dbReference type="Pfam" id="PF09311">
    <property type="entry name" value="Rab5-bind"/>
    <property type="match status" value="1"/>
</dbReference>
<dbReference type="InterPro" id="IPR003914">
    <property type="entry name" value="Rabaptin"/>
</dbReference>
<feature type="coiled-coil region" evidence="15">
    <location>
        <begin position="238"/>
        <end position="272"/>
    </location>
</feature>
<keyword evidence="10 14" id="KW-0863">Zinc-finger</keyword>
<dbReference type="GO" id="GO:0015031">
    <property type="term" value="P:protein transport"/>
    <property type="evidence" value="ECO:0007669"/>
    <property type="project" value="UniProtKB-KW"/>
</dbReference>
<keyword evidence="6" id="KW-0597">Phosphoprotein</keyword>
<dbReference type="Pfam" id="PF01363">
    <property type="entry name" value="FYVE"/>
    <property type="match status" value="1"/>
</dbReference>
<feature type="coiled-coil region" evidence="15">
    <location>
        <begin position="330"/>
        <end position="357"/>
    </location>
</feature>
<evidence type="ECO:0000256" key="16">
    <source>
        <dbReference type="SAM" id="MobiDB-lite"/>
    </source>
</evidence>
<dbReference type="PANTHER" id="PTHR31179">
    <property type="entry name" value="RAB GTPASE-BINDING EFFECTOR PROTEIN"/>
    <property type="match status" value="1"/>
</dbReference>
<dbReference type="PANTHER" id="PTHR31179:SF7">
    <property type="entry name" value="FYVE-TYPE DOMAIN-CONTAINING PROTEIN"/>
    <property type="match status" value="1"/>
</dbReference>
<protein>
    <recommendedName>
        <fullName evidence="17">FYVE-type domain-containing protein</fullName>
    </recommendedName>
</protein>
<dbReference type="GO" id="GO:0005769">
    <property type="term" value="C:early endosome"/>
    <property type="evidence" value="ECO:0007669"/>
    <property type="project" value="UniProtKB-SubCell"/>
</dbReference>
<gene>
    <name evidence="18" type="ORF">LNINA_LOCUS10525</name>
</gene>
<dbReference type="PROSITE" id="PS50178">
    <property type="entry name" value="ZF_FYVE"/>
    <property type="match status" value="1"/>
</dbReference>
<dbReference type="Proteomes" id="UP001497472">
    <property type="component" value="Unassembled WGS sequence"/>
</dbReference>
<dbReference type="CDD" id="cd15739">
    <property type="entry name" value="FYVE_RABE_unchar"/>
    <property type="match status" value="1"/>
</dbReference>